<protein>
    <submittedName>
        <fullName evidence="1">Uncharacterized protein</fullName>
    </submittedName>
</protein>
<dbReference type="AlphaFoldDB" id="A0A1J5P2B4"/>
<comment type="caution">
    <text evidence="1">The sequence shown here is derived from an EMBL/GenBank/DDBJ whole genome shotgun (WGS) entry which is preliminary data.</text>
</comment>
<proteinExistence type="predicted"/>
<evidence type="ECO:0000313" key="1">
    <source>
        <dbReference type="EMBL" id="OIQ65697.1"/>
    </source>
</evidence>
<organism evidence="1">
    <name type="scientific">mine drainage metagenome</name>
    <dbReference type="NCBI Taxonomy" id="410659"/>
    <lineage>
        <taxon>unclassified sequences</taxon>
        <taxon>metagenomes</taxon>
        <taxon>ecological metagenomes</taxon>
    </lineage>
</organism>
<gene>
    <name evidence="1" type="ORF">GALL_527440</name>
</gene>
<name>A0A1J5P2B4_9ZZZZ</name>
<sequence length="44" mass="4874">MISQAYGGRSEPYLLQSVKSLSAIENTESALISMSRTTHCRLSR</sequence>
<accession>A0A1J5P2B4</accession>
<reference evidence="1" key="1">
    <citation type="submission" date="2016-10" db="EMBL/GenBank/DDBJ databases">
        <title>Sequence of Gallionella enrichment culture.</title>
        <authorList>
            <person name="Poehlein A."/>
            <person name="Muehling M."/>
            <person name="Daniel R."/>
        </authorList>
    </citation>
    <scope>NUCLEOTIDE SEQUENCE</scope>
</reference>
<dbReference type="EMBL" id="MLJW01007127">
    <property type="protein sequence ID" value="OIQ65697.1"/>
    <property type="molecule type" value="Genomic_DNA"/>
</dbReference>